<dbReference type="PANTHER" id="PTHR47381">
    <property type="entry name" value="ALPHA/BETA-HYDROLASES SUPERFAMILY PROTEIN"/>
    <property type="match status" value="1"/>
</dbReference>
<gene>
    <name evidence="2" type="ORF">BN990_02987</name>
</gene>
<sequence length="253" mass="29033">MIGVYKEEIKTIPSLIVVDAENENKALPVITFFHGFTSAKEHNLPLAYLLAEEGYRVVLPDSKYHGARENEISEMRRQVSFWDIVMQNVIELKDIKDYLDSTGLLLDNRFGIAGTSMGGITTSAALTQYPWIKTAVILMGSPKITTYAKTLVNSFKKMGNLPITDEEISHLYDQLKQYDLSEQPEKLNQRPLMFWHGEDDPVVPFDHSYTFYEKVASEYTNKDNIFFIKEANRGHKVGRFAILETAKWFTKHL</sequence>
<accession>A0A024QEM4</accession>
<evidence type="ECO:0000313" key="3">
    <source>
        <dbReference type="Proteomes" id="UP000028875"/>
    </source>
</evidence>
<reference evidence="3" key="2">
    <citation type="submission" date="2014-05" db="EMBL/GenBank/DDBJ databases">
        <title>Draft genome sequence of Virgibacillus massiliensis Vm-5.</title>
        <authorList>
            <person name="Khelaifia S."/>
            <person name="Croce O."/>
            <person name="Lagier J.C."/>
            <person name="Raoult D."/>
        </authorList>
    </citation>
    <scope>NUCLEOTIDE SEQUENCE [LARGE SCALE GENOMIC DNA]</scope>
    <source>
        <strain evidence="3">Vm-5</strain>
    </source>
</reference>
<dbReference type="eggNOG" id="COG1073">
    <property type="taxonomic scope" value="Bacteria"/>
</dbReference>
<reference evidence="2 3" key="1">
    <citation type="submission" date="2014-03" db="EMBL/GenBank/DDBJ databases">
        <authorList>
            <person name="Urmite Genomes U."/>
        </authorList>
    </citation>
    <scope>NUCLEOTIDE SEQUENCE [LARGE SCALE GENOMIC DNA]</scope>
    <source>
        <strain evidence="2 3">Vm-5</strain>
    </source>
</reference>
<comment type="caution">
    <text evidence="2">The sequence shown here is derived from an EMBL/GenBank/DDBJ whole genome shotgun (WGS) entry which is preliminary data.</text>
</comment>
<dbReference type="EMBL" id="CCDP010000002">
    <property type="protein sequence ID" value="CDQ40660.1"/>
    <property type="molecule type" value="Genomic_DNA"/>
</dbReference>
<dbReference type="InterPro" id="IPR029058">
    <property type="entry name" value="AB_hydrolase_fold"/>
</dbReference>
<dbReference type="GO" id="GO:0006508">
    <property type="term" value="P:proteolysis"/>
    <property type="evidence" value="ECO:0007669"/>
    <property type="project" value="InterPro"/>
</dbReference>
<name>A0A024QEM4_9BACI</name>
<dbReference type="OrthoDB" id="31158at2"/>
<dbReference type="Proteomes" id="UP000028875">
    <property type="component" value="Unassembled WGS sequence"/>
</dbReference>
<proteinExistence type="predicted"/>
<evidence type="ECO:0000259" key="1">
    <source>
        <dbReference type="Pfam" id="PF00326"/>
    </source>
</evidence>
<dbReference type="Gene3D" id="3.40.50.1820">
    <property type="entry name" value="alpha/beta hydrolase"/>
    <property type="match status" value="1"/>
</dbReference>
<dbReference type="Pfam" id="PF00326">
    <property type="entry name" value="Peptidase_S9"/>
    <property type="match status" value="1"/>
</dbReference>
<keyword evidence="3" id="KW-1185">Reference proteome</keyword>
<dbReference type="AlphaFoldDB" id="A0A024QEM4"/>
<evidence type="ECO:0000313" key="2">
    <source>
        <dbReference type="EMBL" id="CDQ40660.1"/>
    </source>
</evidence>
<dbReference type="InterPro" id="IPR001375">
    <property type="entry name" value="Peptidase_S9_cat"/>
</dbReference>
<feature type="domain" description="Peptidase S9 prolyl oligopeptidase catalytic" evidence="1">
    <location>
        <begin position="94"/>
        <end position="239"/>
    </location>
</feature>
<dbReference type="SUPFAM" id="SSF53474">
    <property type="entry name" value="alpha/beta-Hydrolases"/>
    <property type="match status" value="1"/>
</dbReference>
<dbReference type="GO" id="GO:0008236">
    <property type="term" value="F:serine-type peptidase activity"/>
    <property type="evidence" value="ECO:0007669"/>
    <property type="project" value="InterPro"/>
</dbReference>
<protein>
    <submittedName>
        <fullName evidence="2">Esterase</fullName>
    </submittedName>
</protein>
<organism evidence="2 3">
    <name type="scientific">Virgibacillus massiliensis</name>
    <dbReference type="NCBI Taxonomy" id="1462526"/>
    <lineage>
        <taxon>Bacteria</taxon>
        <taxon>Bacillati</taxon>
        <taxon>Bacillota</taxon>
        <taxon>Bacilli</taxon>
        <taxon>Bacillales</taxon>
        <taxon>Bacillaceae</taxon>
        <taxon>Virgibacillus</taxon>
    </lineage>
</organism>
<dbReference type="PANTHER" id="PTHR47381:SF3">
    <property type="entry name" value="ALPHA_BETA-HYDROLASES SUPERFAMILY PROTEIN"/>
    <property type="match status" value="1"/>
</dbReference>
<dbReference type="RefSeq" id="WP_021292263.1">
    <property type="nucleotide sequence ID" value="NZ_BNER01000006.1"/>
</dbReference>
<dbReference type="STRING" id="1462526.BN990_02987"/>